<protein>
    <recommendedName>
        <fullName evidence="1">Peptidase M14 domain-containing protein</fullName>
    </recommendedName>
</protein>
<dbReference type="RefSeq" id="WP_120748146.1">
    <property type="nucleotide sequence ID" value="NZ_RBAH01000010.1"/>
</dbReference>
<reference evidence="2 3" key="1">
    <citation type="journal article" date="2007" name="Int. J. Syst. Evol. Microbiol.">
        <title>Paenibacillus ginsengarvi sp. nov., isolated from soil from ginseng cultivation.</title>
        <authorList>
            <person name="Yoon M.H."/>
            <person name="Ten L.N."/>
            <person name="Im W.T."/>
        </authorList>
    </citation>
    <scope>NUCLEOTIDE SEQUENCE [LARGE SCALE GENOMIC DNA]</scope>
    <source>
        <strain evidence="2 3">KCTC 13059</strain>
    </source>
</reference>
<gene>
    <name evidence="2" type="ORF">D7M11_15495</name>
</gene>
<sequence>MGESQAVPAYWRSSLEHIEQTVSSVKRGQADVFARSAGGRDIYAVYYGDKQDFGRKANYNSACGAGDLTAYAHKTKATKPVIAIVGGIHGGELEGVAAVLNLIRTLETGADYGGRADRFLHDCAERFRLVLIPCMNSDGRARIPFDTLVGMPLAEMRYYVQGTWKDGTLCGWPGCKAVHPIDGAAAHLGGYFNDDGINLMHDNFFAPMAKETRGLMELIDRESADATVLLHGGSNSVNHILPTQYVPPSVADKLNRLVDRVHAGYQAKGIPFRPLHGRGTDEQHGFPPSFNLTSALHHASGGLSMTFESNMALDAPGVRYSYEDMLEGHYILFEELLRFMEDGECPIYANGAST</sequence>
<keyword evidence="3" id="KW-1185">Reference proteome</keyword>
<name>A0A3B0CER1_9BACL</name>
<evidence type="ECO:0000313" key="3">
    <source>
        <dbReference type="Proteomes" id="UP000282311"/>
    </source>
</evidence>
<dbReference type="InterPro" id="IPR000834">
    <property type="entry name" value="Peptidase_M14"/>
</dbReference>
<dbReference type="Proteomes" id="UP000282311">
    <property type="component" value="Unassembled WGS sequence"/>
</dbReference>
<dbReference type="GO" id="GO:0006508">
    <property type="term" value="P:proteolysis"/>
    <property type="evidence" value="ECO:0007669"/>
    <property type="project" value="InterPro"/>
</dbReference>
<feature type="domain" description="Peptidase M14" evidence="1">
    <location>
        <begin position="33"/>
        <end position="141"/>
    </location>
</feature>
<dbReference type="SUPFAM" id="SSF53187">
    <property type="entry name" value="Zn-dependent exopeptidases"/>
    <property type="match status" value="1"/>
</dbReference>
<dbReference type="AlphaFoldDB" id="A0A3B0CER1"/>
<dbReference type="EMBL" id="RBAH01000010">
    <property type="protein sequence ID" value="RKN83982.1"/>
    <property type="molecule type" value="Genomic_DNA"/>
</dbReference>
<dbReference type="Gene3D" id="3.40.630.10">
    <property type="entry name" value="Zn peptidases"/>
    <property type="match status" value="1"/>
</dbReference>
<dbReference type="GO" id="GO:0004181">
    <property type="term" value="F:metallocarboxypeptidase activity"/>
    <property type="evidence" value="ECO:0007669"/>
    <property type="project" value="InterPro"/>
</dbReference>
<dbReference type="Pfam" id="PF00246">
    <property type="entry name" value="Peptidase_M14"/>
    <property type="match status" value="1"/>
</dbReference>
<proteinExistence type="predicted"/>
<evidence type="ECO:0000313" key="2">
    <source>
        <dbReference type="EMBL" id="RKN83982.1"/>
    </source>
</evidence>
<organism evidence="2 3">
    <name type="scientific">Paenibacillus ginsengarvi</name>
    <dbReference type="NCBI Taxonomy" id="400777"/>
    <lineage>
        <taxon>Bacteria</taxon>
        <taxon>Bacillati</taxon>
        <taxon>Bacillota</taxon>
        <taxon>Bacilli</taxon>
        <taxon>Bacillales</taxon>
        <taxon>Paenibacillaceae</taxon>
        <taxon>Paenibacillus</taxon>
    </lineage>
</organism>
<accession>A0A3B0CER1</accession>
<comment type="caution">
    <text evidence="2">The sequence shown here is derived from an EMBL/GenBank/DDBJ whole genome shotgun (WGS) entry which is preliminary data.</text>
</comment>
<dbReference type="OrthoDB" id="1112800at2"/>
<evidence type="ECO:0000259" key="1">
    <source>
        <dbReference type="Pfam" id="PF00246"/>
    </source>
</evidence>
<dbReference type="GO" id="GO:0008270">
    <property type="term" value="F:zinc ion binding"/>
    <property type="evidence" value="ECO:0007669"/>
    <property type="project" value="InterPro"/>
</dbReference>